<feature type="domain" description="Histidine kinase/HSP90-like ATPase" evidence="7">
    <location>
        <begin position="538"/>
        <end position="651"/>
    </location>
</feature>
<evidence type="ECO:0000256" key="1">
    <source>
        <dbReference type="ARBA" id="ARBA00000085"/>
    </source>
</evidence>
<keyword evidence="3" id="KW-0597">Phosphoprotein</keyword>
<sequence>MRRTHASTRTIRGQLTRIVLIPSLCFLALWLIVATLGTIQAAQLMSAVSQAKEGTQTLSRAATELRAERRLSMVHLGIRDSGDTSNLQDDLDEQRESTDGALGEAVTLAERLRGGRDDEVNRNAAAVTGSPDELAALRAAVDDGSANREEALFRYGGLLDSLTDTATSLLHTTEGGENLTDAVLTRELLAAREDYAAADALLAGVIPAGRMTYEETAHFTFLTASYRATLGAVTHAMHPSVRARHEALLEEEAWTTAEGLSRRVVTRPPVAESDETVPGREPLAEWNSDIDVEAEEWDGSSPAAALALGDLARAQTERTVDLAWSAALLRAALGVAAAAVTLLGGVAAIALVSRSSRRLTERLACLREQILDRDADLPDIIDRAQRGSKVDVVDELPPLDEEGDDEIGQVAEAFDSAQITAVEAAVRQAEIRRGANRAFLGIAFRNQTLVQRQLRLLDEIEYNEQDPEALRQLFRLDHLATRARRYADNLIILGGGQSARRWRQPRPLVDVLRAAIAETEDFDRVRLMSAPRVLMHGQVVADIVHLLAELVENATQFSPAGTPVDVRCSPVGGGLVVEIEDRGLGMSEQGYAAAERTLTRPPEFDVMALPDDPRLGLFVVARLAERHGVRVWLNPSPYGGTLATALIPDSLLEPADAPLTVTSAPVGAPAFPGALGGSGPQGRVPPPAPQGPFPGSGPRVPSGTQGTNGLPGPWNQVGPSGPQGPFGNPGEQGHSGPRHRNGVPGPQGPFGHSGSQGPHNPPSPNTSSFPTPPRGGPSER</sequence>
<evidence type="ECO:0000256" key="4">
    <source>
        <dbReference type="ARBA" id="ARBA00022679"/>
    </source>
</evidence>
<dbReference type="SUPFAM" id="SSF55874">
    <property type="entry name" value="ATPase domain of HSP90 chaperone/DNA topoisomerase II/histidine kinase"/>
    <property type="match status" value="1"/>
</dbReference>
<protein>
    <recommendedName>
        <fullName evidence="2">histidine kinase</fullName>
        <ecNumber evidence="2">2.7.13.3</ecNumber>
    </recommendedName>
</protein>
<keyword evidence="5 8" id="KW-0418">Kinase</keyword>
<dbReference type="PANTHER" id="PTHR45436">
    <property type="entry name" value="SENSOR HISTIDINE KINASE YKOH"/>
    <property type="match status" value="1"/>
</dbReference>
<organism evidence="8 9">
    <name type="scientific">Nocardiopsis terrae</name>
    <dbReference type="NCBI Taxonomy" id="372655"/>
    <lineage>
        <taxon>Bacteria</taxon>
        <taxon>Bacillati</taxon>
        <taxon>Actinomycetota</taxon>
        <taxon>Actinomycetes</taxon>
        <taxon>Streptosporangiales</taxon>
        <taxon>Nocardiopsidaceae</taxon>
        <taxon>Nocardiopsis</taxon>
    </lineage>
</organism>
<keyword evidence="4" id="KW-0808">Transferase</keyword>
<dbReference type="Gene3D" id="3.30.565.10">
    <property type="entry name" value="Histidine kinase-like ATPase, C-terminal domain"/>
    <property type="match status" value="1"/>
</dbReference>
<dbReference type="Proteomes" id="UP000598217">
    <property type="component" value="Unassembled WGS sequence"/>
</dbReference>
<reference evidence="8 9" key="1">
    <citation type="submission" date="2020-10" db="EMBL/GenBank/DDBJ databases">
        <title>Sequencing the genomes of 1000 actinobacteria strains.</title>
        <authorList>
            <person name="Klenk H.-P."/>
        </authorList>
    </citation>
    <scope>NUCLEOTIDE SEQUENCE [LARGE SCALE GENOMIC DNA]</scope>
    <source>
        <strain evidence="8 9">DSM 45157</strain>
    </source>
</reference>
<dbReference type="InterPro" id="IPR050428">
    <property type="entry name" value="TCS_sensor_his_kinase"/>
</dbReference>
<feature type="region of interest" description="Disordered" evidence="6">
    <location>
        <begin position="670"/>
        <end position="780"/>
    </location>
</feature>
<dbReference type="InterPro" id="IPR013587">
    <property type="entry name" value="Nitrate/nitrite_sensing"/>
</dbReference>
<accession>A0ABR9HEJ8</accession>
<gene>
    <name evidence="8" type="ORF">H4W79_001661</name>
</gene>
<evidence type="ECO:0000256" key="3">
    <source>
        <dbReference type="ARBA" id="ARBA00022553"/>
    </source>
</evidence>
<dbReference type="GO" id="GO:0016301">
    <property type="term" value="F:kinase activity"/>
    <property type="evidence" value="ECO:0007669"/>
    <property type="project" value="UniProtKB-KW"/>
</dbReference>
<dbReference type="EMBL" id="JADBDY010000001">
    <property type="protein sequence ID" value="MBE1457447.1"/>
    <property type="molecule type" value="Genomic_DNA"/>
</dbReference>
<dbReference type="SMART" id="SM00387">
    <property type="entry name" value="HATPase_c"/>
    <property type="match status" value="1"/>
</dbReference>
<proteinExistence type="predicted"/>
<evidence type="ECO:0000256" key="5">
    <source>
        <dbReference type="ARBA" id="ARBA00022777"/>
    </source>
</evidence>
<feature type="region of interest" description="Disordered" evidence="6">
    <location>
        <begin position="81"/>
        <end position="100"/>
    </location>
</feature>
<evidence type="ECO:0000256" key="2">
    <source>
        <dbReference type="ARBA" id="ARBA00012438"/>
    </source>
</evidence>
<dbReference type="RefSeq" id="WP_191273651.1">
    <property type="nucleotide sequence ID" value="NZ_BMXJ01000006.1"/>
</dbReference>
<dbReference type="InterPro" id="IPR036890">
    <property type="entry name" value="HATPase_C_sf"/>
</dbReference>
<evidence type="ECO:0000313" key="8">
    <source>
        <dbReference type="EMBL" id="MBE1457447.1"/>
    </source>
</evidence>
<evidence type="ECO:0000313" key="9">
    <source>
        <dbReference type="Proteomes" id="UP000598217"/>
    </source>
</evidence>
<keyword evidence="9" id="KW-1185">Reference proteome</keyword>
<feature type="compositionally biased region" description="Pro residues" evidence="6">
    <location>
        <begin position="759"/>
        <end position="780"/>
    </location>
</feature>
<name>A0ABR9HEJ8_9ACTN</name>
<feature type="compositionally biased region" description="Pro residues" evidence="6">
    <location>
        <begin position="683"/>
        <end position="692"/>
    </location>
</feature>
<evidence type="ECO:0000259" key="7">
    <source>
        <dbReference type="SMART" id="SM00387"/>
    </source>
</evidence>
<comment type="caution">
    <text evidence="8">The sequence shown here is derived from an EMBL/GenBank/DDBJ whole genome shotgun (WGS) entry which is preliminary data.</text>
</comment>
<evidence type="ECO:0000256" key="6">
    <source>
        <dbReference type="SAM" id="MobiDB-lite"/>
    </source>
</evidence>
<comment type="catalytic activity">
    <reaction evidence="1">
        <text>ATP + protein L-histidine = ADP + protein N-phospho-L-histidine.</text>
        <dbReference type="EC" id="2.7.13.3"/>
    </reaction>
</comment>
<dbReference type="EC" id="2.7.13.3" evidence="2"/>
<dbReference type="PANTHER" id="PTHR45436:SF5">
    <property type="entry name" value="SENSOR HISTIDINE KINASE TRCS"/>
    <property type="match status" value="1"/>
</dbReference>
<dbReference type="InterPro" id="IPR003594">
    <property type="entry name" value="HATPase_dom"/>
</dbReference>
<dbReference type="Pfam" id="PF02518">
    <property type="entry name" value="HATPase_c"/>
    <property type="match status" value="1"/>
</dbReference>
<dbReference type="Pfam" id="PF08376">
    <property type="entry name" value="NIT"/>
    <property type="match status" value="1"/>
</dbReference>